<evidence type="ECO:0000256" key="1">
    <source>
        <dbReference type="ARBA" id="ARBA00023015"/>
    </source>
</evidence>
<gene>
    <name evidence="4" type="ORF">OIU84_014610</name>
</gene>
<keyword evidence="5" id="KW-1185">Reference proteome</keyword>
<dbReference type="Proteomes" id="UP001162972">
    <property type="component" value="Chromosome 4"/>
</dbReference>
<dbReference type="GO" id="GO:0006355">
    <property type="term" value="P:regulation of DNA-templated transcription"/>
    <property type="evidence" value="ECO:0007669"/>
    <property type="project" value="InterPro"/>
</dbReference>
<evidence type="ECO:0000256" key="3">
    <source>
        <dbReference type="SAM" id="MobiDB-lite"/>
    </source>
</evidence>
<evidence type="ECO:0000313" key="4">
    <source>
        <dbReference type="EMBL" id="KAJ6402545.1"/>
    </source>
</evidence>
<accession>A0AAD6JCU6</accession>
<dbReference type="PANTHER" id="PTHR33124">
    <property type="entry name" value="TRANSCRIPTION FACTOR IBH1-LIKE 1"/>
    <property type="match status" value="1"/>
</dbReference>
<dbReference type="EMBL" id="JAPFFJ010000018">
    <property type="protein sequence ID" value="KAJ6402545.1"/>
    <property type="molecule type" value="Genomic_DNA"/>
</dbReference>
<sequence length="108" mass="11947">MSSMLKRSKVSLRRTERSRGGGRHARSCRAQRSICSGGFVTSPGKFSDKMEALKNLVPATHNGEIVKADQLFQETADYIVLLRTQVLVLKGLIDFYGSSSEKDKVAEL</sequence>
<comment type="caution">
    <text evidence="4">The sequence shown here is derived from an EMBL/GenBank/DDBJ whole genome shotgun (WGS) entry which is preliminary data.</text>
</comment>
<dbReference type="AlphaFoldDB" id="A0AAD6JCU6"/>
<feature type="compositionally biased region" description="Basic residues" evidence="3">
    <location>
        <begin position="1"/>
        <end position="12"/>
    </location>
</feature>
<reference evidence="4 5" key="1">
    <citation type="journal article" date="2023" name="Int. J. Mol. Sci.">
        <title>De Novo Assembly and Annotation of 11 Diverse Shrub Willow (Salix) Genomes Reveals Novel Gene Organization in Sex-Linked Regions.</title>
        <authorList>
            <person name="Hyden B."/>
            <person name="Feng K."/>
            <person name="Yates T.B."/>
            <person name="Jawdy S."/>
            <person name="Cereghino C."/>
            <person name="Smart L.B."/>
            <person name="Muchero W."/>
        </authorList>
    </citation>
    <scope>NUCLEOTIDE SEQUENCE [LARGE SCALE GENOMIC DNA]</scope>
    <source>
        <tissue evidence="4">Shoot tip</tissue>
    </source>
</reference>
<name>A0AAD6JCU6_9ROSI</name>
<evidence type="ECO:0000256" key="2">
    <source>
        <dbReference type="ARBA" id="ARBA00023163"/>
    </source>
</evidence>
<keyword evidence="2" id="KW-0804">Transcription</keyword>
<organism evidence="4 5">
    <name type="scientific">Salix udensis</name>
    <dbReference type="NCBI Taxonomy" id="889485"/>
    <lineage>
        <taxon>Eukaryota</taxon>
        <taxon>Viridiplantae</taxon>
        <taxon>Streptophyta</taxon>
        <taxon>Embryophyta</taxon>
        <taxon>Tracheophyta</taxon>
        <taxon>Spermatophyta</taxon>
        <taxon>Magnoliopsida</taxon>
        <taxon>eudicotyledons</taxon>
        <taxon>Gunneridae</taxon>
        <taxon>Pentapetalae</taxon>
        <taxon>rosids</taxon>
        <taxon>fabids</taxon>
        <taxon>Malpighiales</taxon>
        <taxon>Salicaceae</taxon>
        <taxon>Saliceae</taxon>
        <taxon>Salix</taxon>
    </lineage>
</organism>
<feature type="region of interest" description="Disordered" evidence="3">
    <location>
        <begin position="1"/>
        <end position="27"/>
    </location>
</feature>
<evidence type="ECO:0000313" key="5">
    <source>
        <dbReference type="Proteomes" id="UP001162972"/>
    </source>
</evidence>
<keyword evidence="1" id="KW-0805">Transcription regulation</keyword>
<proteinExistence type="predicted"/>
<protein>
    <submittedName>
        <fullName evidence="4">Uncharacterized protein</fullName>
    </submittedName>
</protein>
<dbReference type="InterPro" id="IPR044660">
    <property type="entry name" value="IBH1-like"/>
</dbReference>
<dbReference type="PANTHER" id="PTHR33124:SF57">
    <property type="entry name" value="TRANSCRIPTION FACTOR UPBEAT-LIKE PROTEIN"/>
    <property type="match status" value="1"/>
</dbReference>